<dbReference type="InterPro" id="IPR036612">
    <property type="entry name" value="KH_dom_type_1_sf"/>
</dbReference>
<gene>
    <name evidence="3" type="ORF">D8674_034095</name>
</gene>
<feature type="domain" description="K Homology" evidence="2">
    <location>
        <begin position="123"/>
        <end position="165"/>
    </location>
</feature>
<dbReference type="AlphaFoldDB" id="A0A5N5HUT0"/>
<feature type="compositionally biased region" description="Polar residues" evidence="1">
    <location>
        <begin position="55"/>
        <end position="66"/>
    </location>
</feature>
<organism evidence="3 4">
    <name type="scientific">Pyrus ussuriensis x Pyrus communis</name>
    <dbReference type="NCBI Taxonomy" id="2448454"/>
    <lineage>
        <taxon>Eukaryota</taxon>
        <taxon>Viridiplantae</taxon>
        <taxon>Streptophyta</taxon>
        <taxon>Embryophyta</taxon>
        <taxon>Tracheophyta</taxon>
        <taxon>Spermatophyta</taxon>
        <taxon>Magnoliopsida</taxon>
        <taxon>eudicotyledons</taxon>
        <taxon>Gunneridae</taxon>
        <taxon>Pentapetalae</taxon>
        <taxon>rosids</taxon>
        <taxon>fabids</taxon>
        <taxon>Rosales</taxon>
        <taxon>Rosaceae</taxon>
        <taxon>Amygdaloideae</taxon>
        <taxon>Maleae</taxon>
        <taxon>Pyrus</taxon>
    </lineage>
</organism>
<reference evidence="3 4" key="1">
    <citation type="submission" date="2019-09" db="EMBL/GenBank/DDBJ databases">
        <authorList>
            <person name="Ou C."/>
        </authorList>
    </citation>
    <scope>NUCLEOTIDE SEQUENCE [LARGE SCALE GENOMIC DNA]</scope>
    <source>
        <strain evidence="3">S2</strain>
        <tissue evidence="3">Leaf</tissue>
    </source>
</reference>
<dbReference type="Proteomes" id="UP000327157">
    <property type="component" value="Chromosome 8"/>
</dbReference>
<sequence length="173" mass="18521">MEDFQLAKQKAQEIAARLLNGGDAKRSRVDNGGSDSIDKGFSSGPPDLKPHFSNPAPSSIPTQSGAKIQVTRDSDADLNFRTKMVELMGTPEQIAKAEHLINEVLAEAESGGPAIVSRRLTVQARTGARIQVIPLHLPPGDTSTERTLQIDGTTEQIEAAKQLVAEVISKKPC</sequence>
<evidence type="ECO:0000313" key="3">
    <source>
        <dbReference type="EMBL" id="KAB2629300.1"/>
    </source>
</evidence>
<evidence type="ECO:0000313" key="4">
    <source>
        <dbReference type="Proteomes" id="UP000327157"/>
    </source>
</evidence>
<accession>A0A5N5HUT0</accession>
<reference evidence="4" key="2">
    <citation type="submission" date="2019-10" db="EMBL/GenBank/DDBJ databases">
        <title>A de novo genome assembly of a pear dwarfing rootstock.</title>
        <authorList>
            <person name="Wang F."/>
            <person name="Wang J."/>
            <person name="Li S."/>
            <person name="Zhang Y."/>
            <person name="Fang M."/>
            <person name="Ma L."/>
            <person name="Zhao Y."/>
            <person name="Jiang S."/>
        </authorList>
    </citation>
    <scope>NUCLEOTIDE SEQUENCE [LARGE SCALE GENOMIC DNA]</scope>
</reference>
<dbReference type="InterPro" id="IPR004088">
    <property type="entry name" value="KH_dom_type_1"/>
</dbReference>
<dbReference type="PANTHER" id="PTHR10288">
    <property type="entry name" value="KH DOMAIN CONTAINING RNA BINDING PROTEIN"/>
    <property type="match status" value="1"/>
</dbReference>
<keyword evidence="4" id="KW-1185">Reference proteome</keyword>
<dbReference type="Pfam" id="PF00013">
    <property type="entry name" value="KH_1"/>
    <property type="match status" value="1"/>
</dbReference>
<reference evidence="3 4" key="3">
    <citation type="submission" date="2019-11" db="EMBL/GenBank/DDBJ databases">
        <title>A de novo genome assembly of a pear dwarfing rootstock.</title>
        <authorList>
            <person name="Wang F."/>
            <person name="Wang J."/>
            <person name="Li S."/>
            <person name="Zhang Y."/>
            <person name="Fang M."/>
            <person name="Ma L."/>
            <person name="Zhao Y."/>
            <person name="Jiang S."/>
        </authorList>
    </citation>
    <scope>NUCLEOTIDE SEQUENCE [LARGE SCALE GENOMIC DNA]</scope>
    <source>
        <strain evidence="3">S2</strain>
        <tissue evidence="3">Leaf</tissue>
    </source>
</reference>
<dbReference type="OrthoDB" id="5204190at2759"/>
<dbReference type="EMBL" id="SMOL01000148">
    <property type="protein sequence ID" value="KAB2629300.1"/>
    <property type="molecule type" value="Genomic_DNA"/>
</dbReference>
<name>A0A5N5HUT0_9ROSA</name>
<dbReference type="Gene3D" id="3.30.1370.10">
    <property type="entry name" value="K Homology domain, type 1"/>
    <property type="match status" value="2"/>
</dbReference>
<dbReference type="GO" id="GO:0003723">
    <property type="term" value="F:RNA binding"/>
    <property type="evidence" value="ECO:0007669"/>
    <property type="project" value="InterPro"/>
</dbReference>
<dbReference type="SUPFAM" id="SSF54791">
    <property type="entry name" value="Eukaryotic type KH-domain (KH-domain type I)"/>
    <property type="match status" value="2"/>
</dbReference>
<proteinExistence type="predicted"/>
<evidence type="ECO:0000259" key="2">
    <source>
        <dbReference type="Pfam" id="PF00013"/>
    </source>
</evidence>
<evidence type="ECO:0000256" key="1">
    <source>
        <dbReference type="SAM" id="MobiDB-lite"/>
    </source>
</evidence>
<comment type="caution">
    <text evidence="3">The sequence shown here is derived from an EMBL/GenBank/DDBJ whole genome shotgun (WGS) entry which is preliminary data.</text>
</comment>
<feature type="region of interest" description="Disordered" evidence="1">
    <location>
        <begin position="19"/>
        <end position="70"/>
    </location>
</feature>
<protein>
    <submittedName>
        <fullName evidence="3">Far upstream element-binding protein 2</fullName>
    </submittedName>
</protein>